<protein>
    <submittedName>
        <fullName evidence="1">Uncharacterized protein</fullName>
    </submittedName>
</protein>
<evidence type="ECO:0000313" key="1">
    <source>
        <dbReference type="EMBL" id="WQJ51280.1"/>
    </source>
</evidence>
<accession>A0ABZ0Z014</accession>
<dbReference type="Proteomes" id="UP001348805">
    <property type="component" value="Segment"/>
</dbReference>
<name>A0ABZ0Z014_9CAUD</name>
<organism evidence="1 2">
    <name type="scientific">phage Lak_Megaphage_RVC_AP3_GC26</name>
    <dbReference type="NCBI Taxonomy" id="3109225"/>
    <lineage>
        <taxon>Viruses</taxon>
        <taxon>Duplodnaviria</taxon>
        <taxon>Heunggongvirae</taxon>
        <taxon>Uroviricota</taxon>
        <taxon>Caudoviricetes</taxon>
        <taxon>Caudoviricetes code 15 clade</taxon>
    </lineage>
</organism>
<reference evidence="1 2" key="1">
    <citation type="submission" date="2023-11" db="EMBL/GenBank/DDBJ databases">
        <authorList>
            <person name="Cook R."/>
            <person name="Crisci M."/>
            <person name="Pye H."/>
            <person name="Adriaenssens E."/>
            <person name="Santini J."/>
        </authorList>
    </citation>
    <scope>NUCLEOTIDE SEQUENCE [LARGE SCALE GENOMIC DNA]</scope>
    <source>
        <strain evidence="1">Lak_Megaphage_RVC_AP3_GC26</strain>
    </source>
</reference>
<sequence>MDGQKQYIQDCNEVVYKVMPSHYLKLSPWDDGEDRRVMEKDINGYKYISYKNACMIVNTQFANKTEKWKHNGKEYVATKINEDKSIDEYTALISMLPNHKAIIHDSKNIMRNIKDEMSLTISSEDNSSELKMIKHKGKIYYILLLNKPCSRVKAYNLFGEFVQWVGIKDCKPIFCETDKKYI</sequence>
<keyword evidence="2" id="KW-1185">Reference proteome</keyword>
<dbReference type="EMBL" id="OR769219">
    <property type="protein sequence ID" value="WQJ51280.1"/>
    <property type="molecule type" value="Genomic_DNA"/>
</dbReference>
<proteinExistence type="predicted"/>
<evidence type="ECO:0000313" key="2">
    <source>
        <dbReference type="Proteomes" id="UP001348805"/>
    </source>
</evidence>